<gene>
    <name evidence="5" type="ORF">DFR41_10535</name>
</gene>
<evidence type="ECO:0000256" key="1">
    <source>
        <dbReference type="ARBA" id="ARBA00023015"/>
    </source>
</evidence>
<dbReference type="Pfam" id="PF00392">
    <property type="entry name" value="GntR"/>
    <property type="match status" value="1"/>
</dbReference>
<dbReference type="CDD" id="cd07377">
    <property type="entry name" value="WHTH_GntR"/>
    <property type="match status" value="1"/>
</dbReference>
<dbReference type="InterPro" id="IPR036390">
    <property type="entry name" value="WH_DNA-bd_sf"/>
</dbReference>
<name>A0A370FGF0_9BURK</name>
<dbReference type="InterPro" id="IPR036388">
    <property type="entry name" value="WH-like_DNA-bd_sf"/>
</dbReference>
<accession>A0A370FGF0</accession>
<dbReference type="AlphaFoldDB" id="A0A370FGF0"/>
<dbReference type="InterPro" id="IPR008920">
    <property type="entry name" value="TF_FadR/GntR_C"/>
</dbReference>
<dbReference type="Gene3D" id="1.20.120.530">
    <property type="entry name" value="GntR ligand-binding domain-like"/>
    <property type="match status" value="1"/>
</dbReference>
<evidence type="ECO:0000256" key="3">
    <source>
        <dbReference type="ARBA" id="ARBA00023163"/>
    </source>
</evidence>
<dbReference type="InterPro" id="IPR011711">
    <property type="entry name" value="GntR_C"/>
</dbReference>
<sequence length="229" mass="25094">MAFRLFADASGLTLTVPEQVAARLGDRILSGELAPGARVGEQEVADEFAISRGPVREAIRILEREGLIQVLPRRGAIVAVLTAQELRELFEIRAGLFDVVVRKVASQRPPELLALMRAGVARLEALSTSPEGGDAYAETVHRLLQLTARFAGNERLRRMIAALSLQTLRYSKLGLASVERRQQSVQLWIEARDALEQGDTTRMMQLARARSEASAEEAARRLEELAGGA</sequence>
<dbReference type="Gene3D" id="1.10.10.10">
    <property type="entry name" value="Winged helix-like DNA-binding domain superfamily/Winged helix DNA-binding domain"/>
    <property type="match status" value="1"/>
</dbReference>
<evidence type="ECO:0000313" key="6">
    <source>
        <dbReference type="Proteomes" id="UP000255265"/>
    </source>
</evidence>
<evidence type="ECO:0000259" key="4">
    <source>
        <dbReference type="PROSITE" id="PS50949"/>
    </source>
</evidence>
<dbReference type="Proteomes" id="UP000255265">
    <property type="component" value="Unassembled WGS sequence"/>
</dbReference>
<comment type="caution">
    <text evidence="5">The sequence shown here is derived from an EMBL/GenBank/DDBJ whole genome shotgun (WGS) entry which is preliminary data.</text>
</comment>
<keyword evidence="6" id="KW-1185">Reference proteome</keyword>
<dbReference type="OrthoDB" id="8851860at2"/>
<dbReference type="PROSITE" id="PS50949">
    <property type="entry name" value="HTH_GNTR"/>
    <property type="match status" value="1"/>
</dbReference>
<dbReference type="SUPFAM" id="SSF46785">
    <property type="entry name" value="Winged helix' DNA-binding domain"/>
    <property type="match status" value="1"/>
</dbReference>
<dbReference type="PANTHER" id="PTHR43537:SF5">
    <property type="entry name" value="UXU OPERON TRANSCRIPTIONAL REGULATOR"/>
    <property type="match status" value="1"/>
</dbReference>
<dbReference type="PRINTS" id="PR00035">
    <property type="entry name" value="HTHGNTR"/>
</dbReference>
<dbReference type="PANTHER" id="PTHR43537">
    <property type="entry name" value="TRANSCRIPTIONAL REGULATOR, GNTR FAMILY"/>
    <property type="match status" value="1"/>
</dbReference>
<dbReference type="Pfam" id="PF07729">
    <property type="entry name" value="FCD"/>
    <property type="match status" value="1"/>
</dbReference>
<dbReference type="SMART" id="SM00345">
    <property type="entry name" value="HTH_GNTR"/>
    <property type="match status" value="1"/>
</dbReference>
<proteinExistence type="predicted"/>
<dbReference type="SUPFAM" id="SSF48008">
    <property type="entry name" value="GntR ligand-binding domain-like"/>
    <property type="match status" value="1"/>
</dbReference>
<keyword evidence="3" id="KW-0804">Transcription</keyword>
<organism evidence="5 6">
    <name type="scientific">Pseudacidovorax intermedius</name>
    <dbReference type="NCBI Taxonomy" id="433924"/>
    <lineage>
        <taxon>Bacteria</taxon>
        <taxon>Pseudomonadati</taxon>
        <taxon>Pseudomonadota</taxon>
        <taxon>Betaproteobacteria</taxon>
        <taxon>Burkholderiales</taxon>
        <taxon>Comamonadaceae</taxon>
        <taxon>Pseudacidovorax</taxon>
    </lineage>
</organism>
<evidence type="ECO:0000313" key="5">
    <source>
        <dbReference type="EMBL" id="RDI24120.1"/>
    </source>
</evidence>
<dbReference type="GO" id="GO:0003677">
    <property type="term" value="F:DNA binding"/>
    <property type="evidence" value="ECO:0007669"/>
    <property type="project" value="UniProtKB-KW"/>
</dbReference>
<keyword evidence="1" id="KW-0805">Transcription regulation</keyword>
<dbReference type="InterPro" id="IPR000524">
    <property type="entry name" value="Tscrpt_reg_HTH_GntR"/>
</dbReference>
<protein>
    <submittedName>
        <fullName evidence="5">GntR family transcriptional regulator</fullName>
    </submittedName>
</protein>
<keyword evidence="2" id="KW-0238">DNA-binding</keyword>
<dbReference type="RefSeq" id="WP_017758209.1">
    <property type="nucleotide sequence ID" value="NZ_QQAV01000005.1"/>
</dbReference>
<dbReference type="EMBL" id="QQAV01000005">
    <property type="protein sequence ID" value="RDI24120.1"/>
    <property type="molecule type" value="Genomic_DNA"/>
</dbReference>
<dbReference type="GO" id="GO:0003700">
    <property type="term" value="F:DNA-binding transcription factor activity"/>
    <property type="evidence" value="ECO:0007669"/>
    <property type="project" value="InterPro"/>
</dbReference>
<feature type="domain" description="HTH gntR-type" evidence="4">
    <location>
        <begin position="14"/>
        <end position="81"/>
    </location>
</feature>
<dbReference type="SMART" id="SM00895">
    <property type="entry name" value="FCD"/>
    <property type="match status" value="1"/>
</dbReference>
<reference evidence="5 6" key="1">
    <citation type="submission" date="2018-07" db="EMBL/GenBank/DDBJ databases">
        <title>Genomic Encyclopedia of Type Strains, Phase IV (KMG-IV): sequencing the most valuable type-strain genomes for metagenomic binning, comparative biology and taxonomic classification.</title>
        <authorList>
            <person name="Goeker M."/>
        </authorList>
    </citation>
    <scope>NUCLEOTIDE SEQUENCE [LARGE SCALE GENOMIC DNA]</scope>
    <source>
        <strain evidence="5 6">DSM 21352</strain>
    </source>
</reference>
<evidence type="ECO:0000256" key="2">
    <source>
        <dbReference type="ARBA" id="ARBA00023125"/>
    </source>
</evidence>